<feature type="compositionally biased region" description="Basic and acidic residues" evidence="1">
    <location>
        <begin position="733"/>
        <end position="746"/>
    </location>
</feature>
<dbReference type="GeneID" id="17326780"/>
<accession>R7QP36</accession>
<feature type="compositionally biased region" description="Polar residues" evidence="1">
    <location>
        <begin position="1102"/>
        <end position="1112"/>
    </location>
</feature>
<dbReference type="Gramene" id="CDF39150">
    <property type="protein sequence ID" value="CDF39150"/>
    <property type="gene ID" value="CHC_T00000138001"/>
</dbReference>
<feature type="compositionally biased region" description="Polar residues" evidence="1">
    <location>
        <begin position="849"/>
        <end position="861"/>
    </location>
</feature>
<sequence length="1363" mass="150160">MRKGHRPLEVTFLPHRADAYEVTPNAPTQTLLLKRSYSNTPTQTLLLKRSHTNAPTLTAASYLNFSGTAQSVRCHDRKATMPTTSLPPTRTIGFVLDVSAASLRPPPRESAPHVTRERHARKLVAAVSRLLDYHKTCSHCQLSWSYRFFDSETQASPSAFGKDEGRETSEEELEVFRRQVGIHTKTASVGAASMYAIKYHEITTNLEDGLTDFSLCLPGLDDNKIETDQSDNMRTTLSHCTGGHPFQPLLYVLTAAPDSMKALSACHGASAFLQTKYSRNVADAPTPQDMRSMISNIRSSVGSSKRVAHTDPFIKTAAAMESQDIGLVWVDTRPALPGVFSRERASIITAFCAWLETVSTSASFIDMHTLLLDERVMPVESHIAQIHPDAQRNTCEVDGSQAVKEAESVEWNIADVLTTTSSAGFTTKSPPKDRARDPGSSSNPLLVRQSSMYPHGSSTSSLVRYFRAQLSTNFSQDSIGEPHEQPKASTTQSPHVVIILRGIMPDSKNCEELYNLRAFESSAQVLRPLRYNSKSKDIDGRIWAEHFGDVMTHLLHTSKGLFADVGMRGPGSSKTVQTLHSVLIRPLNSFTASVRKVTLNVAVPRTPCTDFAAETNVFGDTQGSLLLPDLPGCLERKDLPENNNDRATWLRKTRLCEDVPQRLTADTNERCIPPSSSFGTPNLREAPFRVRERALQRDDLARSKPLRSQERNSESQPQESGNNNDAFRSVGDSVERKPNPIEKFDNVQHGVTRTGASPRQCQTQLTPLFEIESEAERDQDTELSDLDVETFAPNRQSVPGTTRRNSTLEHIPKSDANSEKPLPCNTPLTMPFTEGPTTAKTPLAAPSVACTSRGPTGSSSHCPGKTDEIKAVPLSTVPELKDYNSENDLDQANHAVSEAAASFQLNMKRLSEHAVHPEQCVLSSLHNLEAIARVLSAGGGIKTIEKTIIDGNIVKDSEVMDALDATQRACRKIETAAASEALGPEIWLPIIKGYGQVVWQIVDYAYTRQHQNSTGHRKGVRHFAERSLSVLSCLQMIGAAMATWTEPHSLFVKTFTYFLGDVLAQFTKGADADQFERVVRKIFTKLDLEGPTALPEHVHRSSPPQSSLSTCRQTDRTTRQSSYQQLVRASSDKCEQSSEKNAAHNPRRSARRALTFENEHVGEKRSVESFLGGEHFKKQQKGPSIKKHKKIIADARTRKPLIPPARRTQISTKTVELLTTKRARRDSPGAASSRTLHKDNLAKPNNRGHPDSRPIAAARPALRRSPRKNQTPQPDKTAATTTPSPQACAPKRRTSPRHTQTPKSSSTSSKTGITAVAQTTPTRTKRSKKEAVPDWSLLHVGRLTRRGAKRLADMSAATGHIIG</sequence>
<evidence type="ECO:0000313" key="2">
    <source>
        <dbReference type="EMBL" id="CDF39150.1"/>
    </source>
</evidence>
<feature type="compositionally biased region" description="Polar residues" evidence="1">
    <location>
        <begin position="714"/>
        <end position="726"/>
    </location>
</feature>
<gene>
    <name evidence="2" type="ORF">CHC_T00000138001</name>
</gene>
<evidence type="ECO:0000256" key="1">
    <source>
        <dbReference type="SAM" id="MobiDB-lite"/>
    </source>
</evidence>
<feature type="compositionally biased region" description="Basic residues" evidence="1">
    <location>
        <begin position="1178"/>
        <end position="1190"/>
    </location>
</feature>
<name>R7QP36_CHOCR</name>
<dbReference type="RefSeq" id="XP_005719061.1">
    <property type="nucleotide sequence ID" value="XM_005719004.1"/>
</dbReference>
<feature type="compositionally biased region" description="Polar residues" evidence="1">
    <location>
        <begin position="439"/>
        <end position="455"/>
    </location>
</feature>
<feature type="compositionally biased region" description="Polar residues" evidence="1">
    <location>
        <begin position="793"/>
        <end position="805"/>
    </location>
</feature>
<dbReference type="EMBL" id="HG002005">
    <property type="protein sequence ID" value="CDF39150.1"/>
    <property type="molecule type" value="Genomic_DNA"/>
</dbReference>
<dbReference type="Proteomes" id="UP000012073">
    <property type="component" value="Unassembled WGS sequence"/>
</dbReference>
<evidence type="ECO:0000313" key="3">
    <source>
        <dbReference type="Proteomes" id="UP000012073"/>
    </source>
</evidence>
<keyword evidence="3" id="KW-1185">Reference proteome</keyword>
<feature type="region of interest" description="Disordered" evidence="1">
    <location>
        <begin position="1172"/>
        <end position="1331"/>
    </location>
</feature>
<feature type="region of interest" description="Disordered" evidence="1">
    <location>
        <begin position="771"/>
        <end position="824"/>
    </location>
</feature>
<protein>
    <submittedName>
        <fullName evidence="2">Uncharacterized protein</fullName>
    </submittedName>
</protein>
<feature type="compositionally biased region" description="Basic and acidic residues" evidence="1">
    <location>
        <begin position="686"/>
        <end position="713"/>
    </location>
</feature>
<proteinExistence type="predicted"/>
<reference evidence="3" key="1">
    <citation type="journal article" date="2013" name="Proc. Natl. Acad. Sci. U.S.A.">
        <title>Genome structure and metabolic features in the red seaweed Chondrus crispus shed light on evolution of the Archaeplastida.</title>
        <authorList>
            <person name="Collen J."/>
            <person name="Porcel B."/>
            <person name="Carre W."/>
            <person name="Ball S.G."/>
            <person name="Chaparro C."/>
            <person name="Tonon T."/>
            <person name="Barbeyron T."/>
            <person name="Michel G."/>
            <person name="Noel B."/>
            <person name="Valentin K."/>
            <person name="Elias M."/>
            <person name="Artiguenave F."/>
            <person name="Arun A."/>
            <person name="Aury J.M."/>
            <person name="Barbosa-Neto J.F."/>
            <person name="Bothwell J.H."/>
            <person name="Bouget F.Y."/>
            <person name="Brillet L."/>
            <person name="Cabello-Hurtado F."/>
            <person name="Capella-Gutierrez S."/>
            <person name="Charrier B."/>
            <person name="Cladiere L."/>
            <person name="Cock J.M."/>
            <person name="Coelho S.M."/>
            <person name="Colleoni C."/>
            <person name="Czjzek M."/>
            <person name="Da Silva C."/>
            <person name="Delage L."/>
            <person name="Denoeud F."/>
            <person name="Deschamps P."/>
            <person name="Dittami S.M."/>
            <person name="Gabaldon T."/>
            <person name="Gachon C.M."/>
            <person name="Groisillier A."/>
            <person name="Herve C."/>
            <person name="Jabbari K."/>
            <person name="Katinka M."/>
            <person name="Kloareg B."/>
            <person name="Kowalczyk N."/>
            <person name="Labadie K."/>
            <person name="Leblanc C."/>
            <person name="Lopez P.J."/>
            <person name="McLachlan D.H."/>
            <person name="Meslet-Cladiere L."/>
            <person name="Moustafa A."/>
            <person name="Nehr Z."/>
            <person name="Nyvall Collen P."/>
            <person name="Panaud O."/>
            <person name="Partensky F."/>
            <person name="Poulain J."/>
            <person name="Rensing S.A."/>
            <person name="Rousvoal S."/>
            <person name="Samson G."/>
            <person name="Symeonidi A."/>
            <person name="Weissenbach J."/>
            <person name="Zambounis A."/>
            <person name="Wincker P."/>
            <person name="Boyen C."/>
        </authorList>
    </citation>
    <scope>NUCLEOTIDE SEQUENCE [LARGE SCALE GENOMIC DNA]</scope>
    <source>
        <strain evidence="3">cv. Stackhouse</strain>
    </source>
</reference>
<feature type="compositionally biased region" description="Basic and acidic residues" evidence="1">
    <location>
        <begin position="1130"/>
        <end position="1142"/>
    </location>
</feature>
<dbReference type="KEGG" id="ccp:CHC_T00000138001"/>
<feature type="compositionally biased region" description="Basic and acidic residues" evidence="1">
    <location>
        <begin position="806"/>
        <end position="818"/>
    </location>
</feature>
<feature type="region of interest" description="Disordered" evidence="1">
    <location>
        <begin position="1094"/>
        <end position="1160"/>
    </location>
</feature>
<feature type="region of interest" description="Disordered" evidence="1">
    <location>
        <begin position="422"/>
        <end position="455"/>
    </location>
</feature>
<feature type="compositionally biased region" description="Polar residues" evidence="1">
    <location>
        <begin position="1268"/>
        <end position="1285"/>
    </location>
</feature>
<feature type="compositionally biased region" description="Polar residues" evidence="1">
    <location>
        <begin position="1119"/>
        <end position="1128"/>
    </location>
</feature>
<organism evidence="2 3">
    <name type="scientific">Chondrus crispus</name>
    <name type="common">Carrageen Irish moss</name>
    <name type="synonym">Polymorpha crispa</name>
    <dbReference type="NCBI Taxonomy" id="2769"/>
    <lineage>
        <taxon>Eukaryota</taxon>
        <taxon>Rhodophyta</taxon>
        <taxon>Florideophyceae</taxon>
        <taxon>Rhodymeniophycidae</taxon>
        <taxon>Gigartinales</taxon>
        <taxon>Gigartinaceae</taxon>
        <taxon>Chondrus</taxon>
    </lineage>
</organism>
<feature type="region of interest" description="Disordered" evidence="1">
    <location>
        <begin position="847"/>
        <end position="867"/>
    </location>
</feature>
<feature type="region of interest" description="Disordered" evidence="1">
    <location>
        <begin position="667"/>
        <end position="757"/>
    </location>
</feature>